<sequence>MDNNLQNLMNNSIKWALNHLNRTDYTLRCLGFVEDALERSNSIEIFGGDTAKESADLYEAHRFKGIPPKGTFVFYDCFGVIDGMTKNWGHVGLAIEDGKIIHAWDKVRIDDYKEIEHLLTAPGWEKPQYIGWVSLERILIGHRTKIYE</sequence>
<keyword evidence="2" id="KW-0378">Hydrolase</keyword>
<comment type="caution">
    <text evidence="5">The sequence shown here is derived from an EMBL/GenBank/DDBJ whole genome shotgun (WGS) entry which is preliminary data.</text>
</comment>
<evidence type="ECO:0000313" key="6">
    <source>
        <dbReference type="Proteomes" id="UP000779508"/>
    </source>
</evidence>
<reference evidence="5 6" key="1">
    <citation type="submission" date="2021-06" db="EMBL/GenBank/DDBJ databases">
        <authorList>
            <person name="Sun Q."/>
            <person name="Li D."/>
        </authorList>
    </citation>
    <scope>NUCLEOTIDE SEQUENCE [LARGE SCALE GENOMIC DNA]</scope>
    <source>
        <strain evidence="5 6">MSJ-5</strain>
    </source>
</reference>
<accession>A0ABS6G774</accession>
<dbReference type="Pfam" id="PF00877">
    <property type="entry name" value="NLPC_P60"/>
    <property type="match status" value="1"/>
</dbReference>
<evidence type="ECO:0000256" key="3">
    <source>
        <dbReference type="ARBA" id="ARBA00022807"/>
    </source>
</evidence>
<keyword evidence="6" id="KW-1185">Reference proteome</keyword>
<proteinExistence type="predicted"/>
<name>A0ABS6G774_9FIRM</name>
<protein>
    <submittedName>
        <fullName evidence="5">C40 family peptidase</fullName>
    </submittedName>
</protein>
<keyword evidence="1" id="KW-0645">Protease</keyword>
<evidence type="ECO:0000259" key="4">
    <source>
        <dbReference type="Pfam" id="PF00877"/>
    </source>
</evidence>
<dbReference type="EMBL" id="JAHLQK010000004">
    <property type="protein sequence ID" value="MBU5677251.1"/>
    <property type="molecule type" value="Genomic_DNA"/>
</dbReference>
<evidence type="ECO:0000313" key="5">
    <source>
        <dbReference type="EMBL" id="MBU5677251.1"/>
    </source>
</evidence>
<dbReference type="Proteomes" id="UP000779508">
    <property type="component" value="Unassembled WGS sequence"/>
</dbReference>
<keyword evidence="3" id="KW-0788">Thiol protease</keyword>
<feature type="domain" description="NlpC/P60" evidence="4">
    <location>
        <begin position="28"/>
        <end position="113"/>
    </location>
</feature>
<evidence type="ECO:0000256" key="2">
    <source>
        <dbReference type="ARBA" id="ARBA00022801"/>
    </source>
</evidence>
<dbReference type="RefSeq" id="WP_216417828.1">
    <property type="nucleotide sequence ID" value="NZ_JAHLQK010000004.1"/>
</dbReference>
<dbReference type="InterPro" id="IPR000064">
    <property type="entry name" value="NLP_P60_dom"/>
</dbReference>
<organism evidence="5 6">
    <name type="scientific">Alkaliphilus flagellatus</name>
    <dbReference type="NCBI Taxonomy" id="2841507"/>
    <lineage>
        <taxon>Bacteria</taxon>
        <taxon>Bacillati</taxon>
        <taxon>Bacillota</taxon>
        <taxon>Clostridia</taxon>
        <taxon>Peptostreptococcales</taxon>
        <taxon>Natronincolaceae</taxon>
        <taxon>Alkaliphilus</taxon>
    </lineage>
</organism>
<evidence type="ECO:0000256" key="1">
    <source>
        <dbReference type="ARBA" id="ARBA00022670"/>
    </source>
</evidence>
<gene>
    <name evidence="5" type="ORF">KQI88_12590</name>
</gene>